<gene>
    <name evidence="2" type="ORF">ACLA_050670</name>
</gene>
<feature type="compositionally biased region" description="Polar residues" evidence="1">
    <location>
        <begin position="30"/>
        <end position="48"/>
    </location>
</feature>
<name>A1CI90_ASPCL</name>
<dbReference type="GeneID" id="4703748"/>
<organism evidence="2 3">
    <name type="scientific">Aspergillus clavatus (strain ATCC 1007 / CBS 513.65 / DSM 816 / NCTC 3887 / NRRL 1 / QM 1276 / 107)</name>
    <dbReference type="NCBI Taxonomy" id="344612"/>
    <lineage>
        <taxon>Eukaryota</taxon>
        <taxon>Fungi</taxon>
        <taxon>Dikarya</taxon>
        <taxon>Ascomycota</taxon>
        <taxon>Pezizomycotina</taxon>
        <taxon>Eurotiomycetes</taxon>
        <taxon>Eurotiomycetidae</taxon>
        <taxon>Eurotiales</taxon>
        <taxon>Aspergillaceae</taxon>
        <taxon>Aspergillus</taxon>
        <taxon>Aspergillus subgen. Fumigati</taxon>
    </lineage>
</organism>
<dbReference type="EMBL" id="DS027054">
    <property type="protein sequence ID" value="EAW10595.1"/>
    <property type="molecule type" value="Genomic_DNA"/>
</dbReference>
<dbReference type="OMA" id="FCRPMRR"/>
<dbReference type="Proteomes" id="UP000006701">
    <property type="component" value="Unassembled WGS sequence"/>
</dbReference>
<evidence type="ECO:0000256" key="1">
    <source>
        <dbReference type="SAM" id="MobiDB-lite"/>
    </source>
</evidence>
<dbReference type="VEuPathDB" id="FungiDB:ACLA_050670"/>
<reference evidence="2 3" key="1">
    <citation type="journal article" date="2008" name="PLoS Genet.">
        <title>Genomic islands in the pathogenic filamentous fungus Aspergillus fumigatus.</title>
        <authorList>
            <person name="Fedorova N.D."/>
            <person name="Khaldi N."/>
            <person name="Joardar V.S."/>
            <person name="Maiti R."/>
            <person name="Amedeo P."/>
            <person name="Anderson M.J."/>
            <person name="Crabtree J."/>
            <person name="Silva J.C."/>
            <person name="Badger J.H."/>
            <person name="Albarraq A."/>
            <person name="Angiuoli S."/>
            <person name="Bussey H."/>
            <person name="Bowyer P."/>
            <person name="Cotty P.J."/>
            <person name="Dyer P.S."/>
            <person name="Egan A."/>
            <person name="Galens K."/>
            <person name="Fraser-Liggett C.M."/>
            <person name="Haas B.J."/>
            <person name="Inman J.M."/>
            <person name="Kent R."/>
            <person name="Lemieux S."/>
            <person name="Malavazi I."/>
            <person name="Orvis J."/>
            <person name="Roemer T."/>
            <person name="Ronning C.M."/>
            <person name="Sundaram J.P."/>
            <person name="Sutton G."/>
            <person name="Turner G."/>
            <person name="Venter J.C."/>
            <person name="White O.R."/>
            <person name="Whitty B.R."/>
            <person name="Youngman P."/>
            <person name="Wolfe K.H."/>
            <person name="Goldman G.H."/>
            <person name="Wortman J.R."/>
            <person name="Jiang B."/>
            <person name="Denning D.W."/>
            <person name="Nierman W.C."/>
        </authorList>
    </citation>
    <scope>NUCLEOTIDE SEQUENCE [LARGE SCALE GENOMIC DNA]</scope>
    <source>
        <strain evidence="3">ATCC 1007 / CBS 513.65 / DSM 816 / NCTC 3887 / NRRL 1</strain>
    </source>
</reference>
<protein>
    <submittedName>
        <fullName evidence="2">F-box domain protein</fullName>
    </submittedName>
</protein>
<dbReference type="HOGENOM" id="CLU_017507_1_0_1"/>
<sequence length="489" mass="55586">MSVESPGQKTGFRAFMANALRPKKSRQVLRKNTASTPNLRAATRSSIASEDVPPPVPVLAPLEAHRVYYREKNAEIDTQIGENRDHTAMLHSLGIHDTEDSDAFASDRYGEDRPPGEPMIASLSSDLWAMIAEELDPGDVASLAFASKTLLSRLERLEPWSVLNQPENREYRVNFLAPQDRRLPHHLLCMTCAKYHRRTQEGREKLQPAAVVNPLFDCPNLRNPLLPAPRHRITHGRMLYFTFVQLALRAHRFGPAYGISTESLSRRWRRDGWTHQSRYIIHKNRLLMRVVSQTFAAPALTPSSQRLLLYSREDYWPYFSACAHWRDGQLMDACKCALGHIPKPRDTAGLQGLEHRAKDLYHHRMYNPNELATLCNTCRPMRRCPDCPSEYLIEVKLTEDRIDPKSLRFRHAIVVTRWCDLGDGSSSHGSAEWAACNGLREYDSFAALTKRSISGTFEAAFTDDTLPGQRIVSMNPKGKRLGEAGNSWY</sequence>
<evidence type="ECO:0000313" key="2">
    <source>
        <dbReference type="EMBL" id="EAW10595.1"/>
    </source>
</evidence>
<dbReference type="KEGG" id="act:ACLA_050670"/>
<dbReference type="OrthoDB" id="3912356at2759"/>
<dbReference type="STRING" id="344612.A1CI90"/>
<evidence type="ECO:0000313" key="3">
    <source>
        <dbReference type="Proteomes" id="UP000006701"/>
    </source>
</evidence>
<accession>A1CI90</accession>
<dbReference type="AlphaFoldDB" id="A1CI90"/>
<dbReference type="RefSeq" id="XP_001272021.1">
    <property type="nucleotide sequence ID" value="XM_001272020.1"/>
</dbReference>
<keyword evidence="3" id="KW-1185">Reference proteome</keyword>
<dbReference type="eggNOG" id="ENOG502SIJT">
    <property type="taxonomic scope" value="Eukaryota"/>
</dbReference>
<proteinExistence type="predicted"/>
<feature type="region of interest" description="Disordered" evidence="1">
    <location>
        <begin position="26"/>
        <end position="52"/>
    </location>
</feature>